<dbReference type="SMART" id="SM00868">
    <property type="entry name" value="zf-AD"/>
    <property type="match status" value="1"/>
</dbReference>
<dbReference type="SUPFAM" id="SSF57667">
    <property type="entry name" value="beta-beta-alpha zinc fingers"/>
    <property type="match status" value="3"/>
</dbReference>
<feature type="domain" description="C2H2-type" evidence="7">
    <location>
        <begin position="260"/>
        <end position="288"/>
    </location>
</feature>
<evidence type="ECO:0000256" key="4">
    <source>
        <dbReference type="ARBA" id="ARBA00022833"/>
    </source>
</evidence>
<dbReference type="PROSITE" id="PS50157">
    <property type="entry name" value="ZINC_FINGER_C2H2_2"/>
    <property type="match status" value="4"/>
</dbReference>
<evidence type="ECO:0000256" key="6">
    <source>
        <dbReference type="PROSITE-ProRule" id="PRU01263"/>
    </source>
</evidence>
<dbReference type="Pfam" id="PF07776">
    <property type="entry name" value="zf-AD"/>
    <property type="match status" value="1"/>
</dbReference>
<proteinExistence type="predicted"/>
<dbReference type="PANTHER" id="PTHR24379:SF121">
    <property type="entry name" value="C2H2-TYPE DOMAIN-CONTAINING PROTEIN"/>
    <property type="match status" value="1"/>
</dbReference>
<evidence type="ECO:0000256" key="5">
    <source>
        <dbReference type="PROSITE-ProRule" id="PRU00042"/>
    </source>
</evidence>
<feature type="domain" description="C2H2-type" evidence="7">
    <location>
        <begin position="317"/>
        <end position="345"/>
    </location>
</feature>
<evidence type="ECO:0000256" key="1">
    <source>
        <dbReference type="ARBA" id="ARBA00022723"/>
    </source>
</evidence>
<dbReference type="GO" id="GO:0005634">
    <property type="term" value="C:nucleus"/>
    <property type="evidence" value="ECO:0007669"/>
    <property type="project" value="InterPro"/>
</dbReference>
<dbReference type="GO" id="GO:0008270">
    <property type="term" value="F:zinc ion binding"/>
    <property type="evidence" value="ECO:0007669"/>
    <property type="project" value="UniProtKB-UniRule"/>
</dbReference>
<evidence type="ECO:0000256" key="2">
    <source>
        <dbReference type="ARBA" id="ARBA00022737"/>
    </source>
</evidence>
<dbReference type="Proteomes" id="UP000663880">
    <property type="component" value="Unassembled WGS sequence"/>
</dbReference>
<sequence>MVTSYYIMKLSKTHKNLDLSEHIVLKNKSASKIKHSSCRVCLDEGCVSLLDINCNTLDTFQQLCNIQINKSDDLPKKLCNICYKFLKNTMLFINKAKETEEFLKKSLDKKTKSEEEIHKNNSDLSEPEDYSLSNDTESTVKMELEFGKDSIIKKEKISSSMCDKKLKTKPTVAKRVQCKICKSVVMRSYFKQHMTMHDPNHSKYVCEICGKSYRLICAFYNHRFQHSTDFLHKCQLCPYKARDKALLRNHMKVHIADYKYMCTKCPSRFLFRSNLNRHNMWKHKQKQFSCDTCKRMFHTKLAVQQHHEVDHLGMKNHSCNLCGKAFGYRKAMMKHQRTVHKREKRVYSRMPTYLQYENKN</sequence>
<name>A0A821R6G9_9NEOP</name>
<dbReference type="PANTHER" id="PTHR24379">
    <property type="entry name" value="KRAB AND ZINC FINGER DOMAIN-CONTAINING"/>
    <property type="match status" value="1"/>
</dbReference>
<dbReference type="EMBL" id="CAJOBZ010000012">
    <property type="protein sequence ID" value="CAF4838463.1"/>
    <property type="molecule type" value="Genomic_DNA"/>
</dbReference>
<keyword evidence="10" id="KW-1185">Reference proteome</keyword>
<accession>A0A821R6G9</accession>
<dbReference type="InterPro" id="IPR012934">
    <property type="entry name" value="Znf_AD"/>
</dbReference>
<evidence type="ECO:0000256" key="3">
    <source>
        <dbReference type="ARBA" id="ARBA00022771"/>
    </source>
</evidence>
<dbReference type="SMART" id="SM00355">
    <property type="entry name" value="ZnF_C2H2"/>
    <property type="match status" value="6"/>
</dbReference>
<evidence type="ECO:0000259" key="8">
    <source>
        <dbReference type="PROSITE" id="PS51915"/>
    </source>
</evidence>
<dbReference type="Pfam" id="PF00096">
    <property type="entry name" value="zf-C2H2"/>
    <property type="match status" value="1"/>
</dbReference>
<dbReference type="InterPro" id="IPR013087">
    <property type="entry name" value="Znf_C2H2_type"/>
</dbReference>
<evidence type="ECO:0000259" key="7">
    <source>
        <dbReference type="PROSITE" id="PS50157"/>
    </source>
</evidence>
<feature type="domain" description="C2H2-type" evidence="7">
    <location>
        <begin position="288"/>
        <end position="316"/>
    </location>
</feature>
<evidence type="ECO:0000313" key="10">
    <source>
        <dbReference type="Proteomes" id="UP000663880"/>
    </source>
</evidence>
<protein>
    <submittedName>
        <fullName evidence="9">Uncharacterized protein</fullName>
    </submittedName>
</protein>
<dbReference type="SUPFAM" id="SSF57716">
    <property type="entry name" value="Glucocorticoid receptor-like (DNA-binding domain)"/>
    <property type="match status" value="1"/>
</dbReference>
<dbReference type="Gene3D" id="3.30.160.60">
    <property type="entry name" value="Classic Zinc Finger"/>
    <property type="match status" value="3"/>
</dbReference>
<dbReference type="PROSITE" id="PS51915">
    <property type="entry name" value="ZAD"/>
    <property type="match status" value="1"/>
</dbReference>
<feature type="domain" description="ZAD" evidence="8">
    <location>
        <begin position="36"/>
        <end position="106"/>
    </location>
</feature>
<reference evidence="9" key="1">
    <citation type="submission" date="2021-02" db="EMBL/GenBank/DDBJ databases">
        <authorList>
            <person name="Steward A R."/>
        </authorList>
    </citation>
    <scope>NUCLEOTIDE SEQUENCE</scope>
</reference>
<feature type="domain" description="C2H2-type" evidence="7">
    <location>
        <begin position="204"/>
        <end position="231"/>
    </location>
</feature>
<evidence type="ECO:0000313" key="9">
    <source>
        <dbReference type="EMBL" id="CAF4838463.1"/>
    </source>
</evidence>
<dbReference type="PROSITE" id="PS00028">
    <property type="entry name" value="ZINC_FINGER_C2H2_1"/>
    <property type="match status" value="4"/>
</dbReference>
<keyword evidence="3 5" id="KW-0863">Zinc-finger</keyword>
<feature type="binding site" evidence="6">
    <location>
        <position position="38"/>
    </location>
    <ligand>
        <name>Zn(2+)</name>
        <dbReference type="ChEBI" id="CHEBI:29105"/>
    </ligand>
</feature>
<keyword evidence="1 6" id="KW-0479">Metal-binding</keyword>
<dbReference type="OrthoDB" id="8823111at2759"/>
<keyword evidence="2" id="KW-0677">Repeat</keyword>
<gene>
    <name evidence="9" type="ORF">PMACD_LOCUS5915</name>
</gene>
<feature type="binding site" evidence="6">
    <location>
        <position position="79"/>
    </location>
    <ligand>
        <name>Zn(2+)</name>
        <dbReference type="ChEBI" id="CHEBI:29105"/>
    </ligand>
</feature>
<feature type="binding site" evidence="6">
    <location>
        <position position="82"/>
    </location>
    <ligand>
        <name>Zn(2+)</name>
        <dbReference type="ChEBI" id="CHEBI:29105"/>
    </ligand>
</feature>
<keyword evidence="4 6" id="KW-0862">Zinc</keyword>
<comment type="caution">
    <text evidence="9">The sequence shown here is derived from an EMBL/GenBank/DDBJ whole genome shotgun (WGS) entry which is preliminary data.</text>
</comment>
<organism evidence="9 10">
    <name type="scientific">Pieris macdunnoughi</name>
    <dbReference type="NCBI Taxonomy" id="345717"/>
    <lineage>
        <taxon>Eukaryota</taxon>
        <taxon>Metazoa</taxon>
        <taxon>Ecdysozoa</taxon>
        <taxon>Arthropoda</taxon>
        <taxon>Hexapoda</taxon>
        <taxon>Insecta</taxon>
        <taxon>Pterygota</taxon>
        <taxon>Neoptera</taxon>
        <taxon>Endopterygota</taxon>
        <taxon>Lepidoptera</taxon>
        <taxon>Glossata</taxon>
        <taxon>Ditrysia</taxon>
        <taxon>Papilionoidea</taxon>
        <taxon>Pieridae</taxon>
        <taxon>Pierinae</taxon>
        <taxon>Pieris</taxon>
    </lineage>
</organism>
<feature type="binding site" evidence="6">
    <location>
        <position position="41"/>
    </location>
    <ligand>
        <name>Zn(2+)</name>
        <dbReference type="ChEBI" id="CHEBI:29105"/>
    </ligand>
</feature>
<dbReference type="InterPro" id="IPR036236">
    <property type="entry name" value="Znf_C2H2_sf"/>
</dbReference>
<dbReference type="AlphaFoldDB" id="A0A821R6G9"/>